<dbReference type="AlphaFoldDB" id="A0A413RJB7"/>
<evidence type="ECO:0000313" key="2">
    <source>
        <dbReference type="Proteomes" id="UP000283374"/>
    </source>
</evidence>
<accession>A0A413RJB7</accession>
<sequence>MDPIRITGDTAKAIATPPTPKALDILARAEKRLRPMIARGADHTTVVAVFATYEAMYLMASAPTAPVIDDTMALVEAVA</sequence>
<name>A0A413RJB7_9CELL</name>
<proteinExistence type="predicted"/>
<organism evidence="1 2">
    <name type="scientific">Cellulomonas rhizosphaerae</name>
    <dbReference type="NCBI Taxonomy" id="2293719"/>
    <lineage>
        <taxon>Bacteria</taxon>
        <taxon>Bacillati</taxon>
        <taxon>Actinomycetota</taxon>
        <taxon>Actinomycetes</taxon>
        <taxon>Micrococcales</taxon>
        <taxon>Cellulomonadaceae</taxon>
        <taxon>Cellulomonas</taxon>
    </lineage>
</organism>
<dbReference type="Proteomes" id="UP000283374">
    <property type="component" value="Unassembled WGS sequence"/>
</dbReference>
<gene>
    <name evidence="1" type="ORF">D1825_13190</name>
</gene>
<protein>
    <submittedName>
        <fullName evidence="1">Uncharacterized protein</fullName>
    </submittedName>
</protein>
<dbReference type="RefSeq" id="WP_118767876.1">
    <property type="nucleotide sequence ID" value="NZ_QWKP01000211.1"/>
</dbReference>
<evidence type="ECO:0000313" key="1">
    <source>
        <dbReference type="EMBL" id="RHA38683.1"/>
    </source>
</evidence>
<comment type="caution">
    <text evidence="1">The sequence shown here is derived from an EMBL/GenBank/DDBJ whole genome shotgun (WGS) entry which is preliminary data.</text>
</comment>
<reference evidence="1 2" key="1">
    <citation type="submission" date="2018-08" db="EMBL/GenBank/DDBJ databases">
        <title>Cellulomonas rhizosphaerae sp. nov., a novel actinomycete isolated from soil.</title>
        <authorList>
            <person name="Tian Y."/>
        </authorList>
    </citation>
    <scope>NUCLEOTIDE SEQUENCE [LARGE SCALE GENOMIC DNA]</scope>
    <source>
        <strain evidence="1 2">NEAU-TCZ24</strain>
    </source>
</reference>
<dbReference type="EMBL" id="QWKP01000211">
    <property type="protein sequence ID" value="RHA38683.1"/>
    <property type="molecule type" value="Genomic_DNA"/>
</dbReference>
<keyword evidence="2" id="KW-1185">Reference proteome</keyword>